<comment type="caution">
    <text evidence="1">The sequence shown here is derived from an EMBL/GenBank/DDBJ whole genome shotgun (WGS) entry which is preliminary data.</text>
</comment>
<dbReference type="AlphaFoldDB" id="B9XMU5"/>
<dbReference type="Proteomes" id="UP000003688">
    <property type="component" value="Unassembled WGS sequence"/>
</dbReference>
<accession>B9XMU5</accession>
<reference evidence="1 2" key="1">
    <citation type="journal article" date="2011" name="J. Bacteriol.">
        <title>Genome sequence of 'Pedosphaera parvula' Ellin514, an aerobic Verrucomicrobial isolate from pasture soil.</title>
        <authorList>
            <person name="Kant R."/>
            <person name="van Passel M.W."/>
            <person name="Sangwan P."/>
            <person name="Palva A."/>
            <person name="Lucas S."/>
            <person name="Copeland A."/>
            <person name="Lapidus A."/>
            <person name="Glavina Del Rio T."/>
            <person name="Dalin E."/>
            <person name="Tice H."/>
            <person name="Bruce D."/>
            <person name="Goodwin L."/>
            <person name="Pitluck S."/>
            <person name="Chertkov O."/>
            <person name="Larimer F.W."/>
            <person name="Land M.L."/>
            <person name="Hauser L."/>
            <person name="Brettin T.S."/>
            <person name="Detter J.C."/>
            <person name="Han S."/>
            <person name="de Vos W.M."/>
            <person name="Janssen P.H."/>
            <person name="Smidt H."/>
        </authorList>
    </citation>
    <scope>NUCLEOTIDE SEQUENCE [LARGE SCALE GENOMIC DNA]</scope>
    <source>
        <strain evidence="1 2">Ellin514</strain>
    </source>
</reference>
<keyword evidence="2" id="KW-1185">Reference proteome</keyword>
<sequence length="88" mass="9719">MSNEIENPTPPVHVRCLNSCRQILTQIKAALLSELREVIALHGEIIRAAINEAEALACGTEFPHLFFPTLAMEKVQAVAKSNQGLVRR</sequence>
<proteinExistence type="predicted"/>
<protein>
    <submittedName>
        <fullName evidence="1">Uncharacterized protein</fullName>
    </submittedName>
</protein>
<dbReference type="RefSeq" id="WP_007417134.1">
    <property type="nucleotide sequence ID" value="NZ_ABOX02000036.1"/>
</dbReference>
<gene>
    <name evidence="1" type="ORF">Cflav_PD1703</name>
</gene>
<organism evidence="1 2">
    <name type="scientific">Pedosphaera parvula (strain Ellin514)</name>
    <dbReference type="NCBI Taxonomy" id="320771"/>
    <lineage>
        <taxon>Bacteria</taxon>
        <taxon>Pseudomonadati</taxon>
        <taxon>Verrucomicrobiota</taxon>
        <taxon>Pedosphaerae</taxon>
        <taxon>Pedosphaerales</taxon>
        <taxon>Pedosphaeraceae</taxon>
        <taxon>Pedosphaera</taxon>
    </lineage>
</organism>
<dbReference type="STRING" id="320771.Cflav_PD1703"/>
<dbReference type="EMBL" id="ABOX02000036">
    <property type="protein sequence ID" value="EEF58870.1"/>
    <property type="molecule type" value="Genomic_DNA"/>
</dbReference>
<evidence type="ECO:0000313" key="1">
    <source>
        <dbReference type="EMBL" id="EEF58870.1"/>
    </source>
</evidence>
<evidence type="ECO:0000313" key="2">
    <source>
        <dbReference type="Proteomes" id="UP000003688"/>
    </source>
</evidence>
<name>B9XMU5_PEDPL</name>